<dbReference type="Proteomes" id="UP000192578">
    <property type="component" value="Unassembled WGS sequence"/>
</dbReference>
<sequence length="118" mass="12703">MANLMAACIVLLLLVVAFTLASPVFLQLANNDEPDSEVSRGFRTIFEPYAMASSIISPTKRAALSLTGPLVDSVESNGQDSGFDGTQVGLDLADRTKNVIFLTPESLKALLQSWQEEN</sequence>
<keyword evidence="3" id="KW-1185">Reference proteome</keyword>
<feature type="chain" id="PRO_5012167303" description="FAS1 domain-containing protein" evidence="1">
    <location>
        <begin position="22"/>
        <end position="118"/>
    </location>
</feature>
<name>A0A1W0X017_HYPEX</name>
<dbReference type="EMBL" id="MTYJ01000027">
    <property type="protein sequence ID" value="OQV20807.1"/>
    <property type="molecule type" value="Genomic_DNA"/>
</dbReference>
<organism evidence="2 3">
    <name type="scientific">Hypsibius exemplaris</name>
    <name type="common">Freshwater tardigrade</name>
    <dbReference type="NCBI Taxonomy" id="2072580"/>
    <lineage>
        <taxon>Eukaryota</taxon>
        <taxon>Metazoa</taxon>
        <taxon>Ecdysozoa</taxon>
        <taxon>Tardigrada</taxon>
        <taxon>Eutardigrada</taxon>
        <taxon>Parachela</taxon>
        <taxon>Hypsibioidea</taxon>
        <taxon>Hypsibiidae</taxon>
        <taxon>Hypsibius</taxon>
    </lineage>
</organism>
<keyword evidence="1" id="KW-0732">Signal</keyword>
<accession>A0A1W0X017</accession>
<evidence type="ECO:0000256" key="1">
    <source>
        <dbReference type="SAM" id="SignalP"/>
    </source>
</evidence>
<dbReference type="AlphaFoldDB" id="A0A1W0X017"/>
<feature type="signal peptide" evidence="1">
    <location>
        <begin position="1"/>
        <end position="21"/>
    </location>
</feature>
<evidence type="ECO:0000313" key="2">
    <source>
        <dbReference type="EMBL" id="OQV20807.1"/>
    </source>
</evidence>
<evidence type="ECO:0000313" key="3">
    <source>
        <dbReference type="Proteomes" id="UP000192578"/>
    </source>
</evidence>
<comment type="caution">
    <text evidence="2">The sequence shown here is derived from an EMBL/GenBank/DDBJ whole genome shotgun (WGS) entry which is preliminary data.</text>
</comment>
<proteinExistence type="predicted"/>
<protein>
    <recommendedName>
        <fullName evidence="4">FAS1 domain-containing protein</fullName>
    </recommendedName>
</protein>
<evidence type="ECO:0008006" key="4">
    <source>
        <dbReference type="Google" id="ProtNLM"/>
    </source>
</evidence>
<reference evidence="3" key="1">
    <citation type="submission" date="2017-01" db="EMBL/GenBank/DDBJ databases">
        <title>Comparative genomics of anhydrobiosis in the tardigrade Hypsibius dujardini.</title>
        <authorList>
            <person name="Yoshida Y."/>
            <person name="Koutsovoulos G."/>
            <person name="Laetsch D."/>
            <person name="Stevens L."/>
            <person name="Kumar S."/>
            <person name="Horikawa D."/>
            <person name="Ishino K."/>
            <person name="Komine S."/>
            <person name="Tomita M."/>
            <person name="Blaxter M."/>
            <person name="Arakawa K."/>
        </authorList>
    </citation>
    <scope>NUCLEOTIDE SEQUENCE [LARGE SCALE GENOMIC DNA]</scope>
    <source>
        <strain evidence="3">Z151</strain>
    </source>
</reference>
<gene>
    <name evidence="2" type="ORF">BV898_05153</name>
</gene>